<protein>
    <submittedName>
        <fullName evidence="1">Uncharacterized protein</fullName>
    </submittedName>
</protein>
<accession>A0A8J6M9T5</accession>
<evidence type="ECO:0000313" key="1">
    <source>
        <dbReference type="EMBL" id="MBC5734751.1"/>
    </source>
</evidence>
<gene>
    <name evidence="1" type="ORF">H8S57_13610</name>
</gene>
<comment type="caution">
    <text evidence="1">The sequence shown here is derived from an EMBL/GenBank/DDBJ whole genome shotgun (WGS) entry which is preliminary data.</text>
</comment>
<dbReference type="RefSeq" id="WP_186908579.1">
    <property type="nucleotide sequence ID" value="NZ_JACOPP010000024.1"/>
</dbReference>
<proteinExistence type="predicted"/>
<sequence length="74" mass="8607">MENRILARLRRSMGVEPCGADPAWLLTLLTLLPVNTYTLEEWNQALSQVFGRQICCPSYRMLDRYLHRAVLDVK</sequence>
<evidence type="ECO:0000313" key="2">
    <source>
        <dbReference type="Proteomes" id="UP000661435"/>
    </source>
</evidence>
<name>A0A8J6M9T5_9FIRM</name>
<keyword evidence="2" id="KW-1185">Reference proteome</keyword>
<dbReference type="AlphaFoldDB" id="A0A8J6M9T5"/>
<dbReference type="EMBL" id="JACOPP010000024">
    <property type="protein sequence ID" value="MBC5734751.1"/>
    <property type="molecule type" value="Genomic_DNA"/>
</dbReference>
<reference evidence="1" key="1">
    <citation type="submission" date="2020-08" db="EMBL/GenBank/DDBJ databases">
        <title>Genome public.</title>
        <authorList>
            <person name="Liu C."/>
            <person name="Sun Q."/>
        </authorList>
    </citation>
    <scope>NUCLEOTIDE SEQUENCE</scope>
    <source>
        <strain evidence="1">NSJ-51</strain>
    </source>
</reference>
<dbReference type="Proteomes" id="UP000661435">
    <property type="component" value="Unassembled WGS sequence"/>
</dbReference>
<organism evidence="1 2">
    <name type="scientific">Lawsonibacter hominis</name>
    <dbReference type="NCBI Taxonomy" id="2763053"/>
    <lineage>
        <taxon>Bacteria</taxon>
        <taxon>Bacillati</taxon>
        <taxon>Bacillota</taxon>
        <taxon>Clostridia</taxon>
        <taxon>Eubacteriales</taxon>
        <taxon>Oscillospiraceae</taxon>
        <taxon>Lawsonibacter</taxon>
    </lineage>
</organism>